<dbReference type="RefSeq" id="WP_062266242.1">
    <property type="nucleotide sequence ID" value="NZ_LT158599.1"/>
</dbReference>
<dbReference type="OrthoDB" id="110514at2157"/>
<evidence type="ECO:0000313" key="1">
    <source>
        <dbReference type="EMBL" id="CVK34689.1"/>
    </source>
</evidence>
<dbReference type="KEGG" id="mema:MMAB1_3476"/>
<reference evidence="1 2" key="1">
    <citation type="submission" date="2016-01" db="EMBL/GenBank/DDBJ databases">
        <authorList>
            <person name="Manzoor S."/>
        </authorList>
    </citation>
    <scope>NUCLEOTIDE SEQUENCE [LARGE SCALE GENOMIC DNA]</scope>
    <source>
        <strain evidence="1">Methanoculleus sp MAB1</strain>
    </source>
</reference>
<dbReference type="InterPro" id="IPR010319">
    <property type="entry name" value="Transglutaminase-like_Cys_pept"/>
</dbReference>
<evidence type="ECO:0008006" key="3">
    <source>
        <dbReference type="Google" id="ProtNLM"/>
    </source>
</evidence>
<dbReference type="PANTHER" id="PTHR39327">
    <property type="match status" value="1"/>
</dbReference>
<dbReference type="GeneID" id="27138851"/>
<dbReference type="AlphaFoldDB" id="A0A0X8XZ23"/>
<proteinExistence type="predicted"/>
<dbReference type="EMBL" id="LT158599">
    <property type="protein sequence ID" value="CVK34689.1"/>
    <property type="molecule type" value="Genomic_DNA"/>
</dbReference>
<organism evidence="1 2">
    <name type="scientific">Methanoculleus bourgensis</name>
    <dbReference type="NCBI Taxonomy" id="83986"/>
    <lineage>
        <taxon>Archaea</taxon>
        <taxon>Methanobacteriati</taxon>
        <taxon>Methanobacteriota</taxon>
        <taxon>Stenosarchaea group</taxon>
        <taxon>Methanomicrobia</taxon>
        <taxon>Methanomicrobiales</taxon>
        <taxon>Methanomicrobiaceae</taxon>
        <taxon>Methanoculleus</taxon>
    </lineage>
</organism>
<dbReference type="Gene3D" id="3.10.620.30">
    <property type="match status" value="1"/>
</dbReference>
<evidence type="ECO:0000313" key="2">
    <source>
        <dbReference type="Proteomes" id="UP000069850"/>
    </source>
</evidence>
<sequence length="313" mass="34501">MEWKDIIPVLAGGLVILVVALVVKPALLAEPVSDPGPAKPVYVPPTPAPAATPFPEDGPAYTRNFRWTAIDGGVHTTEVRVPEALFAEHRNTPRLNDPLAWGRYALAEEDRPVLEDLARRIAPPTGNPEAEYFGLMNLIFFVQQVPYAHDNSAESYTEGVLPHYAVRRGADAEYPRYPTEMLVDGKGDCEDSAILMAGLLDALDYDTVLLRYPDHMALGIRMEGFSPYYAKYTPKYFDYGGKRYYYVEGTDFAWVNVSTDSTARQGKPLPIGDTGSTGIQSVKSQTPEIIPLRYIPAPAEYRIRPARLPAGGA</sequence>
<accession>A0A0X8XZ23</accession>
<gene>
    <name evidence="1" type="ORF">MMAB1_3476</name>
</gene>
<name>A0A0X8XZ23_9EURY</name>
<protein>
    <recommendedName>
        <fullName evidence="3">Transglutaminase domain-containing protein</fullName>
    </recommendedName>
</protein>
<dbReference type="PANTHER" id="PTHR39327:SF1">
    <property type="entry name" value="BLR5470 PROTEIN"/>
    <property type="match status" value="1"/>
</dbReference>
<dbReference type="Proteomes" id="UP000069850">
    <property type="component" value="Chromosome 1"/>
</dbReference>